<organism evidence="1 2">
    <name type="scientific">Streptomyces misionensis</name>
    <dbReference type="NCBI Taxonomy" id="67331"/>
    <lineage>
        <taxon>Bacteria</taxon>
        <taxon>Bacillati</taxon>
        <taxon>Actinomycetota</taxon>
        <taxon>Actinomycetes</taxon>
        <taxon>Kitasatosporales</taxon>
        <taxon>Streptomycetaceae</taxon>
        <taxon>Streptomyces</taxon>
    </lineage>
</organism>
<dbReference type="AlphaFoldDB" id="A0A5C6JXP3"/>
<evidence type="ECO:0000313" key="1">
    <source>
        <dbReference type="EMBL" id="TWV53514.1"/>
    </source>
</evidence>
<accession>A0A5C6JXP3</accession>
<protein>
    <submittedName>
        <fullName evidence="1">Uncharacterized protein</fullName>
    </submittedName>
</protein>
<name>A0A5C6JXP3_9ACTN</name>
<dbReference type="EMBL" id="VOGW01000055">
    <property type="protein sequence ID" value="TWV53514.1"/>
    <property type="molecule type" value="Genomic_DNA"/>
</dbReference>
<comment type="caution">
    <text evidence="1">The sequence shown here is derived from an EMBL/GenBank/DDBJ whole genome shotgun (WGS) entry which is preliminary data.</text>
</comment>
<keyword evidence="2" id="KW-1185">Reference proteome</keyword>
<gene>
    <name evidence="1" type="ORF">FRZ03_10315</name>
</gene>
<reference evidence="1" key="1">
    <citation type="journal article" date="2019" name="Microbiol. Resour. Announc.">
        <title>Draft Genomic Sequences of Streptomyces misionensis and Streptomyces albidoflavus, bacteria applied for phytopathogen biocontrol.</title>
        <authorList>
            <person name="Pylro V."/>
            <person name="Dias A."/>
            <person name="Andreote F."/>
            <person name="Varani A."/>
            <person name="Andreote C."/>
            <person name="Bernardo E."/>
            <person name="Martins T."/>
        </authorList>
    </citation>
    <scope>NUCLEOTIDE SEQUENCE [LARGE SCALE GENOMIC DNA]</scope>
    <source>
        <strain evidence="1">66</strain>
    </source>
</reference>
<evidence type="ECO:0000313" key="2">
    <source>
        <dbReference type="Proteomes" id="UP000320481"/>
    </source>
</evidence>
<proteinExistence type="predicted"/>
<dbReference type="Proteomes" id="UP000320481">
    <property type="component" value="Unassembled WGS sequence"/>
</dbReference>
<sequence length="418" mass="46699">MTRLSPALVGTQWKWSESGRRSDLRSSVMGVYASRNRTDAAPKRAAEPQAEFFERVAGPFWDQVRDVINEWWSRFPDQAPPGLLSRLRDRNSDTNVYSALWELYLHQMLLGSGCNVEVERQTGTGGYKPDFLVTRGNEQFVVEAIWKAQKRDAGSYSLPPQLSDAIDRLPSPNFFVSCQLHSAGTATPPQRRLKSGLTRWLASLDPDQVIADHERKVPLPSHTWQEAGWCLTFRAIPRSPGKRGNPSSRTIGVYPSAWAVEDGSERVLHAVTHKGGKYGDLELPFIVALGHAADFPEDEDIERALYGSTVEYAYDSGSTFTRKPDGYWSATYDHAHSRVSGVLVVNNPAPWTWTKNTPVLWQSPDPASLPAPIFPTWATARLTGIQVERQPAIRSVHTALGLPERWPTGDAFPRSDPR</sequence>